<feature type="transmembrane region" description="Helical" evidence="6">
    <location>
        <begin position="169"/>
        <end position="189"/>
    </location>
</feature>
<gene>
    <name evidence="8" type="ORF">DT99_11520</name>
</gene>
<accession>A0A071MEL6</accession>
<evidence type="ECO:0000256" key="1">
    <source>
        <dbReference type="ARBA" id="ARBA00004141"/>
    </source>
</evidence>
<keyword evidence="3 6" id="KW-0812">Transmembrane</keyword>
<dbReference type="GO" id="GO:0022857">
    <property type="term" value="F:transmembrane transporter activity"/>
    <property type="evidence" value="ECO:0007669"/>
    <property type="project" value="InterPro"/>
</dbReference>
<comment type="subcellular location">
    <subcellularLocation>
        <location evidence="1">Membrane</location>
        <topology evidence="1">Multi-pass membrane protein</topology>
    </subcellularLocation>
</comment>
<dbReference type="EMBL" id="JJOA01000010">
    <property type="protein sequence ID" value="KEA59339.1"/>
    <property type="molecule type" value="Genomic_DNA"/>
</dbReference>
<sequence>MTAAEPDRAAARRVLAATCVSYTLVLLDASIVNVALTDIAHTFGGRVAGLQWIVNAYTLAFASLLLTGGTLGDRLGDRTVHVAGLAVFVAASALCGIAPTLPALAVARALQGVGSAMLVPCSLALINRAFPAPAARASAISLWMGCGGIAMASGPLIGGLLVDLFGWRSLFFVNLPFGLAGIWLGRTVVRAAADASRQFDWAGQAAAAAVAIAALIGTLIEGPSLGWRSAPIVGGAATSVAAWIAFVAIEARRREPMLPLAFFRNRLFAGSTFVSMASAFVFYGLLFVLSLFYRQVRGASPLDTGLAFLPMTAMVALGGLCSGRIVARFGTRGPMCSAFGLYAAGALDMTGIGATTPAWLAVAPMLAIGFASGFISPAATSPALGTIDRHRAGVAAAALNAARQSGSALGVAIFGACIATLQPFSVAMRVALVMAIALSALAAVSWRLATRPRTCRRPPRDASAFRGRQRAHATYIATLTNWHRLPASTKRCQIPCPWRMRSSLMKK</sequence>
<protein>
    <submittedName>
        <fullName evidence="8">MFS transporter</fullName>
    </submittedName>
</protein>
<dbReference type="InterPro" id="IPR020846">
    <property type="entry name" value="MFS_dom"/>
</dbReference>
<keyword evidence="4 6" id="KW-1133">Transmembrane helix</keyword>
<evidence type="ECO:0000256" key="3">
    <source>
        <dbReference type="ARBA" id="ARBA00022692"/>
    </source>
</evidence>
<feature type="transmembrane region" description="Helical" evidence="6">
    <location>
        <begin position="272"/>
        <end position="293"/>
    </location>
</feature>
<proteinExistence type="predicted"/>
<reference evidence="8" key="1">
    <citation type="submission" date="2014-04" db="EMBL/GenBank/DDBJ databases">
        <title>In planta biocontrol of soil-borne Fusarium wilt of banana through a plant endophytic bacterium, Burkholderia cenocepacia 869T2.</title>
        <authorList>
            <person name="Ho Y.-N."/>
            <person name="Chiang H.-M."/>
            <person name="Chao C.-P."/>
            <person name="Su C.-C."/>
            <person name="Hsu H.-F."/>
            <person name="Guo C.-T."/>
            <person name="Hsieh J.-L."/>
            <person name="Huang C.-C."/>
        </authorList>
    </citation>
    <scope>NUCLEOTIDE SEQUENCE [LARGE SCALE GENOMIC DNA]</scope>
    <source>
        <strain evidence="8">869T2</strain>
    </source>
</reference>
<dbReference type="Gene3D" id="1.20.1250.20">
    <property type="entry name" value="MFS general substrate transporter like domains"/>
    <property type="match status" value="1"/>
</dbReference>
<dbReference type="AlphaFoldDB" id="A0A071MEL6"/>
<dbReference type="InterPro" id="IPR036259">
    <property type="entry name" value="MFS_trans_sf"/>
</dbReference>
<evidence type="ECO:0000256" key="2">
    <source>
        <dbReference type="ARBA" id="ARBA00022448"/>
    </source>
</evidence>
<dbReference type="GO" id="GO:0016020">
    <property type="term" value="C:membrane"/>
    <property type="evidence" value="ECO:0007669"/>
    <property type="project" value="UniProtKB-SubCell"/>
</dbReference>
<feature type="transmembrane region" description="Helical" evidence="6">
    <location>
        <begin position="430"/>
        <end position="449"/>
    </location>
</feature>
<dbReference type="PROSITE" id="PS50850">
    <property type="entry name" value="MFS"/>
    <property type="match status" value="1"/>
</dbReference>
<name>A0A071MEL6_9BURK</name>
<feature type="transmembrane region" description="Helical" evidence="6">
    <location>
        <begin position="105"/>
        <end position="126"/>
    </location>
</feature>
<keyword evidence="5 6" id="KW-0472">Membrane</keyword>
<dbReference type="SUPFAM" id="SSF103473">
    <property type="entry name" value="MFS general substrate transporter"/>
    <property type="match status" value="1"/>
</dbReference>
<feature type="transmembrane region" description="Helical" evidence="6">
    <location>
        <begin position="305"/>
        <end position="327"/>
    </location>
</feature>
<feature type="transmembrane region" description="Helical" evidence="6">
    <location>
        <begin position="366"/>
        <end position="385"/>
    </location>
</feature>
<feature type="transmembrane region" description="Helical" evidence="6">
    <location>
        <begin position="79"/>
        <end position="99"/>
    </location>
</feature>
<dbReference type="OrthoDB" id="9807274at2"/>
<organism evidence="8">
    <name type="scientific">Burkholderia cenocepacia</name>
    <dbReference type="NCBI Taxonomy" id="95486"/>
    <lineage>
        <taxon>Bacteria</taxon>
        <taxon>Pseudomonadati</taxon>
        <taxon>Pseudomonadota</taxon>
        <taxon>Betaproteobacteria</taxon>
        <taxon>Burkholderiales</taxon>
        <taxon>Burkholderiaceae</taxon>
        <taxon>Burkholderia</taxon>
        <taxon>Burkholderia cepacia complex</taxon>
    </lineage>
</organism>
<feature type="transmembrane region" description="Helical" evidence="6">
    <location>
        <begin position="406"/>
        <end position="424"/>
    </location>
</feature>
<feature type="transmembrane region" description="Helical" evidence="6">
    <location>
        <begin position="48"/>
        <end position="67"/>
    </location>
</feature>
<evidence type="ECO:0000256" key="5">
    <source>
        <dbReference type="ARBA" id="ARBA00023136"/>
    </source>
</evidence>
<dbReference type="PANTHER" id="PTHR42718">
    <property type="entry name" value="MAJOR FACILITATOR SUPERFAMILY MULTIDRUG TRANSPORTER MFSC"/>
    <property type="match status" value="1"/>
</dbReference>
<evidence type="ECO:0000313" key="8">
    <source>
        <dbReference type="EMBL" id="KEA59339.1"/>
    </source>
</evidence>
<dbReference type="Gene3D" id="1.20.1720.10">
    <property type="entry name" value="Multidrug resistance protein D"/>
    <property type="match status" value="1"/>
</dbReference>
<feature type="transmembrane region" description="Helical" evidence="6">
    <location>
        <begin position="339"/>
        <end position="360"/>
    </location>
</feature>
<dbReference type="PANTHER" id="PTHR42718:SF9">
    <property type="entry name" value="MAJOR FACILITATOR SUPERFAMILY MULTIDRUG TRANSPORTER MFSC"/>
    <property type="match status" value="1"/>
</dbReference>
<keyword evidence="2" id="KW-0813">Transport</keyword>
<feature type="domain" description="Major facilitator superfamily (MFS) profile" evidence="7">
    <location>
        <begin position="14"/>
        <end position="453"/>
    </location>
</feature>
<feature type="transmembrane region" description="Helical" evidence="6">
    <location>
        <begin position="138"/>
        <end position="157"/>
    </location>
</feature>
<evidence type="ECO:0000256" key="4">
    <source>
        <dbReference type="ARBA" id="ARBA00022989"/>
    </source>
</evidence>
<dbReference type="Pfam" id="PF07690">
    <property type="entry name" value="MFS_1"/>
    <property type="match status" value="2"/>
</dbReference>
<feature type="transmembrane region" description="Helical" evidence="6">
    <location>
        <begin position="232"/>
        <end position="251"/>
    </location>
</feature>
<dbReference type="InterPro" id="IPR011701">
    <property type="entry name" value="MFS"/>
</dbReference>
<evidence type="ECO:0000259" key="7">
    <source>
        <dbReference type="PROSITE" id="PS50850"/>
    </source>
</evidence>
<feature type="transmembrane region" description="Helical" evidence="6">
    <location>
        <begin position="201"/>
        <end position="220"/>
    </location>
</feature>
<dbReference type="CDD" id="cd17321">
    <property type="entry name" value="MFS_MMR_MDR_like"/>
    <property type="match status" value="1"/>
</dbReference>
<feature type="transmembrane region" description="Helical" evidence="6">
    <location>
        <begin position="14"/>
        <end position="36"/>
    </location>
</feature>
<evidence type="ECO:0000256" key="6">
    <source>
        <dbReference type="SAM" id="Phobius"/>
    </source>
</evidence>
<comment type="caution">
    <text evidence="8">The sequence shown here is derived from an EMBL/GenBank/DDBJ whole genome shotgun (WGS) entry which is preliminary data.</text>
</comment>